<keyword evidence="1" id="KW-0479">Metal-binding</keyword>
<name>A0A2P7Z429_9PEZI</name>
<evidence type="ECO:0000256" key="6">
    <source>
        <dbReference type="SAM" id="Phobius"/>
    </source>
</evidence>
<comment type="caution">
    <text evidence="8">The sequence shown here is derived from an EMBL/GenBank/DDBJ whole genome shotgun (WGS) entry which is preliminary data.</text>
</comment>
<evidence type="ECO:0000256" key="2">
    <source>
        <dbReference type="ARBA" id="ARBA00023015"/>
    </source>
</evidence>
<dbReference type="GO" id="GO:0005634">
    <property type="term" value="C:nucleus"/>
    <property type="evidence" value="ECO:0007669"/>
    <property type="project" value="TreeGrafter"/>
</dbReference>
<dbReference type="CDD" id="cd00067">
    <property type="entry name" value="GAL4"/>
    <property type="match status" value="1"/>
</dbReference>
<keyword evidence="2" id="KW-0805">Transcription regulation</keyword>
<dbReference type="OrthoDB" id="47007at2759"/>
<feature type="domain" description="Zn(2)-C6 fungal-type" evidence="7">
    <location>
        <begin position="16"/>
        <end position="47"/>
    </location>
</feature>
<evidence type="ECO:0000313" key="8">
    <source>
        <dbReference type="EMBL" id="PSK42978.1"/>
    </source>
</evidence>
<organism evidence="8 9">
    <name type="scientific">Elsinoe australis</name>
    <dbReference type="NCBI Taxonomy" id="40998"/>
    <lineage>
        <taxon>Eukaryota</taxon>
        <taxon>Fungi</taxon>
        <taxon>Dikarya</taxon>
        <taxon>Ascomycota</taxon>
        <taxon>Pezizomycotina</taxon>
        <taxon>Dothideomycetes</taxon>
        <taxon>Dothideomycetidae</taxon>
        <taxon>Myriangiales</taxon>
        <taxon>Elsinoaceae</taxon>
        <taxon>Elsinoe</taxon>
    </lineage>
</organism>
<dbReference type="PANTHER" id="PTHR47424">
    <property type="entry name" value="REGULATORY PROTEIN GAL4"/>
    <property type="match status" value="1"/>
</dbReference>
<dbReference type="Pfam" id="PF00172">
    <property type="entry name" value="Zn_clus"/>
    <property type="match status" value="1"/>
</dbReference>
<dbReference type="GO" id="GO:0008270">
    <property type="term" value="F:zinc ion binding"/>
    <property type="evidence" value="ECO:0007669"/>
    <property type="project" value="InterPro"/>
</dbReference>
<dbReference type="PROSITE" id="PS50048">
    <property type="entry name" value="ZN2_CY6_FUNGAL_2"/>
    <property type="match status" value="1"/>
</dbReference>
<evidence type="ECO:0000313" key="9">
    <source>
        <dbReference type="Proteomes" id="UP000243723"/>
    </source>
</evidence>
<keyword evidence="6" id="KW-0472">Membrane</keyword>
<keyword evidence="9" id="KW-1185">Reference proteome</keyword>
<dbReference type="Pfam" id="PF04082">
    <property type="entry name" value="Fungal_trans"/>
    <property type="match status" value="1"/>
</dbReference>
<gene>
    <name evidence="8" type="ORF">B9Z65_6932</name>
</gene>
<dbReference type="GO" id="GO:0000981">
    <property type="term" value="F:DNA-binding transcription factor activity, RNA polymerase II-specific"/>
    <property type="evidence" value="ECO:0007669"/>
    <property type="project" value="InterPro"/>
</dbReference>
<feature type="region of interest" description="Disordered" evidence="5">
    <location>
        <begin position="52"/>
        <end position="71"/>
    </location>
</feature>
<dbReference type="SMART" id="SM00906">
    <property type="entry name" value="Fungal_trans"/>
    <property type="match status" value="1"/>
</dbReference>
<accession>A0A2P7Z429</accession>
<evidence type="ECO:0000256" key="4">
    <source>
        <dbReference type="ARBA" id="ARBA00023242"/>
    </source>
</evidence>
<dbReference type="GO" id="GO:0000978">
    <property type="term" value="F:RNA polymerase II cis-regulatory region sequence-specific DNA binding"/>
    <property type="evidence" value="ECO:0007669"/>
    <property type="project" value="TreeGrafter"/>
</dbReference>
<dbReference type="Gene3D" id="4.10.240.10">
    <property type="entry name" value="Zn(2)-C6 fungal-type DNA-binding domain"/>
    <property type="match status" value="1"/>
</dbReference>
<dbReference type="AlphaFoldDB" id="A0A2P7Z429"/>
<dbReference type="PANTHER" id="PTHR47424:SF9">
    <property type="entry name" value="TAH-2"/>
    <property type="match status" value="1"/>
</dbReference>
<keyword evidence="6" id="KW-1133">Transmembrane helix</keyword>
<dbReference type="Proteomes" id="UP000243723">
    <property type="component" value="Unassembled WGS sequence"/>
</dbReference>
<dbReference type="GO" id="GO:0000435">
    <property type="term" value="P:positive regulation of transcription from RNA polymerase II promoter by galactose"/>
    <property type="evidence" value="ECO:0007669"/>
    <property type="project" value="TreeGrafter"/>
</dbReference>
<dbReference type="CDD" id="cd12148">
    <property type="entry name" value="fungal_TF_MHR"/>
    <property type="match status" value="1"/>
</dbReference>
<dbReference type="InterPro" id="IPR051127">
    <property type="entry name" value="Fungal_SecMet_Regulators"/>
</dbReference>
<keyword evidence="4" id="KW-0539">Nucleus</keyword>
<feature type="compositionally biased region" description="Low complexity" evidence="5">
    <location>
        <begin position="52"/>
        <end position="66"/>
    </location>
</feature>
<dbReference type="PROSITE" id="PS00463">
    <property type="entry name" value="ZN2_CY6_FUNGAL_1"/>
    <property type="match status" value="1"/>
</dbReference>
<dbReference type="STRING" id="40998.A0A2P7Z429"/>
<dbReference type="SMART" id="SM00066">
    <property type="entry name" value="GAL4"/>
    <property type="match status" value="1"/>
</dbReference>
<dbReference type="EMBL" id="NHZQ01000331">
    <property type="protein sequence ID" value="PSK42978.1"/>
    <property type="molecule type" value="Genomic_DNA"/>
</dbReference>
<evidence type="ECO:0000256" key="5">
    <source>
        <dbReference type="SAM" id="MobiDB-lite"/>
    </source>
</evidence>
<keyword evidence="3" id="KW-0804">Transcription</keyword>
<dbReference type="SUPFAM" id="SSF57701">
    <property type="entry name" value="Zn2/Cys6 DNA-binding domain"/>
    <property type="match status" value="1"/>
</dbReference>
<evidence type="ECO:0000259" key="7">
    <source>
        <dbReference type="PROSITE" id="PS50048"/>
    </source>
</evidence>
<proteinExistence type="predicted"/>
<keyword evidence="6" id="KW-0812">Transmembrane</keyword>
<dbReference type="InterPro" id="IPR001138">
    <property type="entry name" value="Zn2Cys6_DnaBD"/>
</dbReference>
<evidence type="ECO:0000256" key="3">
    <source>
        <dbReference type="ARBA" id="ARBA00023163"/>
    </source>
</evidence>
<reference evidence="8 9" key="1">
    <citation type="submission" date="2017-05" db="EMBL/GenBank/DDBJ databases">
        <title>Draft genome sequence of Elsinoe australis.</title>
        <authorList>
            <person name="Cheng Q."/>
        </authorList>
    </citation>
    <scope>NUCLEOTIDE SEQUENCE [LARGE SCALE GENOMIC DNA]</scope>
    <source>
        <strain evidence="8 9">NL1</strain>
    </source>
</reference>
<dbReference type="GO" id="GO:0006351">
    <property type="term" value="P:DNA-templated transcription"/>
    <property type="evidence" value="ECO:0007669"/>
    <property type="project" value="InterPro"/>
</dbReference>
<dbReference type="InterPro" id="IPR007219">
    <property type="entry name" value="XnlR_reg_dom"/>
</dbReference>
<feature type="transmembrane region" description="Helical" evidence="6">
    <location>
        <begin position="508"/>
        <end position="527"/>
    </location>
</feature>
<protein>
    <recommendedName>
        <fullName evidence="7">Zn(2)-C6 fungal-type domain-containing protein</fullName>
    </recommendedName>
</protein>
<evidence type="ECO:0000256" key="1">
    <source>
        <dbReference type="ARBA" id="ARBA00022723"/>
    </source>
</evidence>
<dbReference type="InterPro" id="IPR036864">
    <property type="entry name" value="Zn2-C6_fun-type_DNA-bd_sf"/>
</dbReference>
<sequence>MAPPEKRRRLDRVEKACNLCRSRKVKCDGNWPCAYCAKRDLQDSCTFALTDPQQNTPGSTSSPSNNHVRSEPLSGLYQASFGMQARRGTIDSLRESNQDPHDTVVPLAAQLLRDAEGKVVFIGDCAPLSFLRAVRQLVTPDIDPDGGFSRACQASQTSDLVRPGEEIDDDRPWPEVDLSALHSWIDNYSSATSGLVDIFDIQTVSADIQAWARRGAGGTDLTAAVHYLVLAIGTQETDDKRSTKWFIHSKRILYEIFCDNMNIQVVQGYTMIALYMLRDFKPNGAYLFLSLASRSAYAIGLHRAEVNASFDSSMHALRDRIWKSLRVFDMFISCLLGRPPSISDVDDTVRGKKTDLTDFHFSILDASVSFSNIIEQVVVQVYSRKHISMRIAHFVSDQLKEWASVWLVPLMHILDKDQLLSQSAVEVSGALQVLCSYLYGITLLARPFLIYDVYDSLGTSQMKLPTTQLEERDKKKFADGAIDAAITMVTIANSIIRAGKMPALMPGIVSWLFAASLVLALGMLGRYGQALEDQARMSIRCLRHFGKVDPHAKQYSSIVQALVETAVEHIRRKEPQFRIRLKQASSELFGLNPTTAQTVLASVHSGDGIEAGPLQAPRTSQVDETPSAILPAQNPSNPFTFPWTAEDDQSLQEFLRPSASHLGGFAIEDSFFPIDDGMTAFLNEGIP</sequence>